<feature type="compositionally biased region" description="Gly residues" evidence="1">
    <location>
        <begin position="1"/>
        <end position="14"/>
    </location>
</feature>
<keyword evidence="3" id="KW-1185">Reference proteome</keyword>
<dbReference type="AlphaFoldDB" id="A0A9J5YZM4"/>
<accession>A0A9J5YZM4</accession>
<reference evidence="2 3" key="1">
    <citation type="submission" date="2020-09" db="EMBL/GenBank/DDBJ databases">
        <title>De no assembly of potato wild relative species, Solanum commersonii.</title>
        <authorList>
            <person name="Cho K."/>
        </authorList>
    </citation>
    <scope>NUCLEOTIDE SEQUENCE [LARGE SCALE GENOMIC DNA]</scope>
    <source>
        <strain evidence="2">LZ3.2</strain>
        <tissue evidence="2">Leaf</tissue>
    </source>
</reference>
<proteinExistence type="predicted"/>
<dbReference type="Proteomes" id="UP000824120">
    <property type="component" value="Chromosome 5"/>
</dbReference>
<protein>
    <submittedName>
        <fullName evidence="2">Uncharacterized protein</fullName>
    </submittedName>
</protein>
<evidence type="ECO:0000313" key="2">
    <source>
        <dbReference type="EMBL" id="KAG5604532.1"/>
    </source>
</evidence>
<evidence type="ECO:0000313" key="3">
    <source>
        <dbReference type="Proteomes" id="UP000824120"/>
    </source>
</evidence>
<gene>
    <name evidence="2" type="ORF">H5410_026024</name>
</gene>
<feature type="region of interest" description="Disordered" evidence="1">
    <location>
        <begin position="1"/>
        <end position="55"/>
    </location>
</feature>
<evidence type="ECO:0000256" key="1">
    <source>
        <dbReference type="SAM" id="MobiDB-lite"/>
    </source>
</evidence>
<comment type="caution">
    <text evidence="2">The sequence shown here is derived from an EMBL/GenBank/DDBJ whole genome shotgun (WGS) entry which is preliminary data.</text>
</comment>
<organism evidence="2 3">
    <name type="scientific">Solanum commersonii</name>
    <name type="common">Commerson's wild potato</name>
    <name type="synonym">Commerson's nightshade</name>
    <dbReference type="NCBI Taxonomy" id="4109"/>
    <lineage>
        <taxon>Eukaryota</taxon>
        <taxon>Viridiplantae</taxon>
        <taxon>Streptophyta</taxon>
        <taxon>Embryophyta</taxon>
        <taxon>Tracheophyta</taxon>
        <taxon>Spermatophyta</taxon>
        <taxon>Magnoliopsida</taxon>
        <taxon>eudicotyledons</taxon>
        <taxon>Gunneridae</taxon>
        <taxon>Pentapetalae</taxon>
        <taxon>asterids</taxon>
        <taxon>lamiids</taxon>
        <taxon>Solanales</taxon>
        <taxon>Solanaceae</taxon>
        <taxon>Solanoideae</taxon>
        <taxon>Solaneae</taxon>
        <taxon>Solanum</taxon>
    </lineage>
</organism>
<name>A0A9J5YZM4_SOLCO</name>
<sequence>MDNGNHVGGSGNGGFHSYHRSPQPTPTHSPSSGKAATGRWRCAGMKNGQMDSGGL</sequence>
<dbReference type="EMBL" id="JACXVP010000005">
    <property type="protein sequence ID" value="KAG5604532.1"/>
    <property type="molecule type" value="Genomic_DNA"/>
</dbReference>